<organism evidence="4 5">
    <name type="scientific">Candidatus Neomicrothrix subdominans</name>
    <dbReference type="NCBI Taxonomy" id="2954438"/>
    <lineage>
        <taxon>Bacteria</taxon>
        <taxon>Bacillati</taxon>
        <taxon>Actinomycetota</taxon>
        <taxon>Acidimicrobiia</taxon>
        <taxon>Acidimicrobiales</taxon>
        <taxon>Microthrixaceae</taxon>
        <taxon>Candidatus Neomicrothrix</taxon>
    </lineage>
</organism>
<dbReference type="SUPFAM" id="SSF52540">
    <property type="entry name" value="P-loop containing nucleoside triphosphate hydrolases"/>
    <property type="match status" value="1"/>
</dbReference>
<dbReference type="Proteomes" id="UP000727993">
    <property type="component" value="Unassembled WGS sequence"/>
</dbReference>
<dbReference type="PANTHER" id="PTHR43038">
    <property type="entry name" value="ATP-BINDING CASSETTE, SUB-FAMILY H, MEMBER 1"/>
    <property type="match status" value="1"/>
</dbReference>
<dbReference type="AlphaFoldDB" id="A0A936NGB6"/>
<sequence length="206" mass="22325">MHQLVVSGVCKRFGRTTILEDVDLAVARGEVVALTGENGAGKSTLMGICAGLIRADSGTVQLGGAIGYCPQTPGLFDLLTAEDHLVMFGRGSGLGRAESLRRGYAALEEFGYPMHERTVVADLSGGTRQKLNLALALLTDPSVLLLDEPYQGFDRGTYVNFWDHCETWRRAGKSVVVVTHMLAELDRVDRVVELPAHPSRAHHPGW</sequence>
<comment type="caution">
    <text evidence="4">The sequence shown here is derived from an EMBL/GenBank/DDBJ whole genome shotgun (WGS) entry which is preliminary data.</text>
</comment>
<dbReference type="CDD" id="cd03230">
    <property type="entry name" value="ABC_DR_subfamily_A"/>
    <property type="match status" value="1"/>
</dbReference>
<dbReference type="Pfam" id="PF00005">
    <property type="entry name" value="ABC_tran"/>
    <property type="match status" value="1"/>
</dbReference>
<dbReference type="GO" id="GO:0016887">
    <property type="term" value="F:ATP hydrolysis activity"/>
    <property type="evidence" value="ECO:0007669"/>
    <property type="project" value="InterPro"/>
</dbReference>
<evidence type="ECO:0000259" key="3">
    <source>
        <dbReference type="PROSITE" id="PS50893"/>
    </source>
</evidence>
<name>A0A936NGB6_9ACTN</name>
<evidence type="ECO:0000256" key="2">
    <source>
        <dbReference type="ARBA" id="ARBA00022840"/>
    </source>
</evidence>
<gene>
    <name evidence="4" type="ORF">IPN02_16605</name>
</gene>
<dbReference type="InterPro" id="IPR003439">
    <property type="entry name" value="ABC_transporter-like_ATP-bd"/>
</dbReference>
<feature type="domain" description="ABC transporter" evidence="3">
    <location>
        <begin position="4"/>
        <end position="204"/>
    </location>
</feature>
<evidence type="ECO:0000313" key="4">
    <source>
        <dbReference type="EMBL" id="MBK9298414.1"/>
    </source>
</evidence>
<dbReference type="PROSITE" id="PS50893">
    <property type="entry name" value="ABC_TRANSPORTER_2"/>
    <property type="match status" value="1"/>
</dbReference>
<dbReference type="InterPro" id="IPR027417">
    <property type="entry name" value="P-loop_NTPase"/>
</dbReference>
<reference evidence="4 5" key="1">
    <citation type="submission" date="2020-10" db="EMBL/GenBank/DDBJ databases">
        <title>Connecting structure to function with the recovery of over 1000 high-quality activated sludge metagenome-assembled genomes encoding full-length rRNA genes using long-read sequencing.</title>
        <authorList>
            <person name="Singleton C.M."/>
            <person name="Petriglieri F."/>
            <person name="Kristensen J.M."/>
            <person name="Kirkegaard R.H."/>
            <person name="Michaelsen T.Y."/>
            <person name="Andersen M.H."/>
            <person name="Karst S.M."/>
            <person name="Dueholm M.S."/>
            <person name="Nielsen P.H."/>
            <person name="Albertsen M."/>
        </authorList>
    </citation>
    <scope>NUCLEOTIDE SEQUENCE [LARGE SCALE GENOMIC DNA]</scope>
    <source>
        <strain evidence="4">Lyne_18-Q3-R50-59_MAXAC.006</strain>
    </source>
</reference>
<keyword evidence="1" id="KW-0547">Nucleotide-binding</keyword>
<evidence type="ECO:0000256" key="1">
    <source>
        <dbReference type="ARBA" id="ARBA00022741"/>
    </source>
</evidence>
<dbReference type="PANTHER" id="PTHR43038:SF7">
    <property type="entry name" value="ABC TRANSPORT SYSTEM ATP-BINDING PROTEIN"/>
    <property type="match status" value="1"/>
</dbReference>
<protein>
    <submittedName>
        <fullName evidence="4">ABC transporter ATP-binding protein</fullName>
    </submittedName>
</protein>
<keyword evidence="2 4" id="KW-0067">ATP-binding</keyword>
<dbReference type="GO" id="GO:0005524">
    <property type="term" value="F:ATP binding"/>
    <property type="evidence" value="ECO:0007669"/>
    <property type="project" value="UniProtKB-KW"/>
</dbReference>
<dbReference type="SMART" id="SM00382">
    <property type="entry name" value="AAA"/>
    <property type="match status" value="1"/>
</dbReference>
<dbReference type="EMBL" id="JADJZA010000009">
    <property type="protein sequence ID" value="MBK9298414.1"/>
    <property type="molecule type" value="Genomic_DNA"/>
</dbReference>
<dbReference type="InterPro" id="IPR003593">
    <property type="entry name" value="AAA+_ATPase"/>
</dbReference>
<evidence type="ECO:0000313" key="5">
    <source>
        <dbReference type="Proteomes" id="UP000727993"/>
    </source>
</evidence>
<accession>A0A936NGB6</accession>
<proteinExistence type="predicted"/>
<dbReference type="Gene3D" id="3.40.50.300">
    <property type="entry name" value="P-loop containing nucleotide triphosphate hydrolases"/>
    <property type="match status" value="1"/>
</dbReference>